<comment type="caution">
    <text evidence="1">The sequence shown here is derived from an EMBL/GenBank/DDBJ whole genome shotgun (WGS) entry which is preliminary data.</text>
</comment>
<dbReference type="EMBL" id="MCRI01000006">
    <property type="protein sequence ID" value="ODN67358.1"/>
    <property type="molecule type" value="Genomic_DNA"/>
</dbReference>
<proteinExistence type="predicted"/>
<evidence type="ECO:0000313" key="1">
    <source>
        <dbReference type="EMBL" id="ODN67358.1"/>
    </source>
</evidence>
<sequence>MSLGELISKEFQKKLMKYQFSFFHKNNYAAHSSSPFIPLEDVVLCKGGLKAGHKRSIAVYIEHNYKLTTL</sequence>
<dbReference type="Proteomes" id="UP000094379">
    <property type="component" value="Unassembled WGS sequence"/>
</dbReference>
<reference evidence="1 2" key="1">
    <citation type="submission" date="2016-07" db="EMBL/GenBank/DDBJ databases">
        <title>Draft Genome Sequence of Methylophaga muralis Bur 1.</title>
        <authorList>
            <person name="Vasilenko O.V."/>
            <person name="Doronina N.V."/>
            <person name="Shmareva M.N."/>
            <person name="Tarlachkov S.V."/>
            <person name="Mustakhimov I."/>
            <person name="Trotsenko Y.A."/>
        </authorList>
    </citation>
    <scope>NUCLEOTIDE SEQUENCE [LARGE SCALE GENOMIC DNA]</scope>
    <source>
        <strain evidence="1 2">Bur 1</strain>
    </source>
</reference>
<keyword evidence="2" id="KW-1185">Reference proteome</keyword>
<protein>
    <submittedName>
        <fullName evidence="1">Uncharacterized protein</fullName>
    </submittedName>
</protein>
<dbReference type="AlphaFoldDB" id="A0A1E3GTG1"/>
<dbReference type="STRING" id="291169.A9E74_00892"/>
<gene>
    <name evidence="1" type="ORF">A9E74_00892</name>
</gene>
<organism evidence="1 2">
    <name type="scientific">Methylophaga muralis</name>
    <dbReference type="NCBI Taxonomy" id="291169"/>
    <lineage>
        <taxon>Bacteria</taxon>
        <taxon>Pseudomonadati</taxon>
        <taxon>Pseudomonadota</taxon>
        <taxon>Gammaproteobacteria</taxon>
        <taxon>Thiotrichales</taxon>
        <taxon>Piscirickettsiaceae</taxon>
        <taxon>Methylophaga</taxon>
    </lineage>
</organism>
<name>A0A1E3GTG1_9GAMM</name>
<accession>A0A1E3GTG1</accession>
<evidence type="ECO:0000313" key="2">
    <source>
        <dbReference type="Proteomes" id="UP000094379"/>
    </source>
</evidence>